<reference evidence="2" key="1">
    <citation type="submission" date="2022-01" db="EMBL/GenBank/DDBJ databases">
        <title>Comparative genomics reveals a dynamic genome evolution in the ectomycorrhizal milk-cap (Lactarius) mushrooms.</title>
        <authorList>
            <consortium name="DOE Joint Genome Institute"/>
            <person name="Lebreton A."/>
            <person name="Tang N."/>
            <person name="Kuo A."/>
            <person name="LaButti K."/>
            <person name="Drula E."/>
            <person name="Barry K."/>
            <person name="Clum A."/>
            <person name="Lipzen A."/>
            <person name="Mousain D."/>
            <person name="Ng V."/>
            <person name="Wang R."/>
            <person name="Wang X."/>
            <person name="Dai Y."/>
            <person name="Henrissat B."/>
            <person name="Grigoriev I.V."/>
            <person name="Guerin-Laguette A."/>
            <person name="Yu F."/>
            <person name="Martin F.M."/>
        </authorList>
    </citation>
    <scope>NUCLEOTIDE SEQUENCE</scope>
    <source>
        <strain evidence="2">QP</strain>
    </source>
</reference>
<gene>
    <name evidence="2" type="ORF">EDB92DRAFT_839433</name>
</gene>
<evidence type="ECO:0000256" key="1">
    <source>
        <dbReference type="SAM" id="MobiDB-lite"/>
    </source>
</evidence>
<evidence type="ECO:0000313" key="2">
    <source>
        <dbReference type="EMBL" id="KAH8989715.1"/>
    </source>
</evidence>
<feature type="compositionally biased region" description="Low complexity" evidence="1">
    <location>
        <begin position="284"/>
        <end position="316"/>
    </location>
</feature>
<proteinExistence type="predicted"/>
<comment type="caution">
    <text evidence="2">The sequence shown here is derived from an EMBL/GenBank/DDBJ whole genome shotgun (WGS) entry which is preliminary data.</text>
</comment>
<feature type="region of interest" description="Disordered" evidence="1">
    <location>
        <begin position="417"/>
        <end position="438"/>
    </location>
</feature>
<name>A0AAD4LG31_9AGAM</name>
<dbReference type="EMBL" id="JAKELL010000035">
    <property type="protein sequence ID" value="KAH8989715.1"/>
    <property type="molecule type" value="Genomic_DNA"/>
</dbReference>
<dbReference type="Proteomes" id="UP001201163">
    <property type="component" value="Unassembled WGS sequence"/>
</dbReference>
<accession>A0AAD4LG31</accession>
<organism evidence="2 3">
    <name type="scientific">Lactarius akahatsu</name>
    <dbReference type="NCBI Taxonomy" id="416441"/>
    <lineage>
        <taxon>Eukaryota</taxon>
        <taxon>Fungi</taxon>
        <taxon>Dikarya</taxon>
        <taxon>Basidiomycota</taxon>
        <taxon>Agaricomycotina</taxon>
        <taxon>Agaricomycetes</taxon>
        <taxon>Russulales</taxon>
        <taxon>Russulaceae</taxon>
        <taxon>Lactarius</taxon>
    </lineage>
</organism>
<protein>
    <submittedName>
        <fullName evidence="2">Uncharacterized protein</fullName>
    </submittedName>
</protein>
<feature type="region of interest" description="Disordered" evidence="1">
    <location>
        <begin position="355"/>
        <end position="391"/>
    </location>
</feature>
<feature type="region of interest" description="Disordered" evidence="1">
    <location>
        <begin position="180"/>
        <end position="341"/>
    </location>
</feature>
<sequence>MGKWTSEYYDDVLGAKIKSLVSGAVKRSKLEKSEPSISYEAFVEDLDPGDSFTTTLTELLVREMAERRHRQVAADRRLISDRTAKGLRTLAAPQRVYRDRGVRGLASRRSLNLTDYLVVPPEEMELDDDNDSLESAEGARINYDLYDAYTNPTGLSTVEPHFSPPPPHIRHVLRSTRRESWGTLRDASPDAWGPPPATATAVLSAPPLTRQPSIRRVPARSRTVDFTDFTSRRRSSGREGNHSATAGDPEADDSATATSPSTFPPLSAIGMPPRRFFPSRRPELPWSPLPESTSSSTSANTTPSVAGTGTATGAGAMPSTRLSPAPVPVPVPASTPVHTDAPRDQRTFLSWLPSSALLQLPPPPPTDARSSPRATPRLRRGGVRPPESLLPRSHVTLLRTESPEPLGVEGGAVPMAVSAPSPVSLDPRLGLSSPAPAE</sequence>
<dbReference type="AlphaFoldDB" id="A0AAD4LG31"/>
<keyword evidence="3" id="KW-1185">Reference proteome</keyword>
<evidence type="ECO:0000313" key="3">
    <source>
        <dbReference type="Proteomes" id="UP001201163"/>
    </source>
</evidence>